<protein>
    <submittedName>
        <fullName evidence="2">Uncharacterized protein</fullName>
    </submittedName>
</protein>
<evidence type="ECO:0000256" key="1">
    <source>
        <dbReference type="SAM" id="MobiDB-lite"/>
    </source>
</evidence>
<comment type="caution">
    <text evidence="2">The sequence shown here is derived from an EMBL/GenBank/DDBJ whole genome shotgun (WGS) entry which is preliminary data.</text>
</comment>
<sequence length="118" mass="13256">MELLYDLLICMRLKERPVRASTGGYGQQGYRPPHGSGGPPQWGQRGSHFGHPTAYDYQHRGPYPSHNQPYPPAPYRNYPQHMAPRSGYGSGWEQRPHRAILEDPLCGGDNISLGKDTL</sequence>
<evidence type="ECO:0000313" key="3">
    <source>
        <dbReference type="Proteomes" id="UP000289738"/>
    </source>
</evidence>
<feature type="region of interest" description="Disordered" evidence="1">
    <location>
        <begin position="20"/>
        <end position="93"/>
    </location>
</feature>
<organism evidence="2 3">
    <name type="scientific">Arachis hypogaea</name>
    <name type="common">Peanut</name>
    <dbReference type="NCBI Taxonomy" id="3818"/>
    <lineage>
        <taxon>Eukaryota</taxon>
        <taxon>Viridiplantae</taxon>
        <taxon>Streptophyta</taxon>
        <taxon>Embryophyta</taxon>
        <taxon>Tracheophyta</taxon>
        <taxon>Spermatophyta</taxon>
        <taxon>Magnoliopsida</taxon>
        <taxon>eudicotyledons</taxon>
        <taxon>Gunneridae</taxon>
        <taxon>Pentapetalae</taxon>
        <taxon>rosids</taxon>
        <taxon>fabids</taxon>
        <taxon>Fabales</taxon>
        <taxon>Fabaceae</taxon>
        <taxon>Papilionoideae</taxon>
        <taxon>50 kb inversion clade</taxon>
        <taxon>dalbergioids sensu lato</taxon>
        <taxon>Dalbergieae</taxon>
        <taxon>Pterocarpus clade</taxon>
        <taxon>Arachis</taxon>
    </lineage>
</organism>
<reference evidence="2 3" key="1">
    <citation type="submission" date="2019-01" db="EMBL/GenBank/DDBJ databases">
        <title>Sequencing of cultivated peanut Arachis hypogaea provides insights into genome evolution and oil improvement.</title>
        <authorList>
            <person name="Chen X."/>
        </authorList>
    </citation>
    <scope>NUCLEOTIDE SEQUENCE [LARGE SCALE GENOMIC DNA]</scope>
    <source>
        <strain evidence="3">cv. Fuhuasheng</strain>
        <tissue evidence="2">Leaves</tissue>
    </source>
</reference>
<accession>A0A445CLD5</accession>
<dbReference type="Proteomes" id="UP000289738">
    <property type="component" value="Chromosome A06"/>
</dbReference>
<name>A0A445CLD5_ARAHY</name>
<proteinExistence type="predicted"/>
<dbReference type="STRING" id="3818.A0A445CLD5"/>
<evidence type="ECO:0000313" key="2">
    <source>
        <dbReference type="EMBL" id="RYR51734.1"/>
    </source>
</evidence>
<dbReference type="EMBL" id="SDMP01000006">
    <property type="protein sequence ID" value="RYR51734.1"/>
    <property type="molecule type" value="Genomic_DNA"/>
</dbReference>
<keyword evidence="3" id="KW-1185">Reference proteome</keyword>
<dbReference type="AlphaFoldDB" id="A0A445CLD5"/>
<gene>
    <name evidence="2" type="ORF">Ahy_A06g026714</name>
</gene>